<dbReference type="PANTHER" id="PTHR33376:SF7">
    <property type="entry name" value="C4-DICARBOXYLATE-BINDING PROTEIN DCTB"/>
    <property type="match status" value="1"/>
</dbReference>
<proteinExistence type="inferred from homology"/>
<dbReference type="EMBL" id="JAGQAF010000018">
    <property type="protein sequence ID" value="MCE8539992.1"/>
    <property type="molecule type" value="Genomic_DNA"/>
</dbReference>
<keyword evidence="4" id="KW-0732">Signal</keyword>
<gene>
    <name evidence="6" type="ORF">KBY27_21225</name>
</gene>
<evidence type="ECO:0000256" key="3">
    <source>
        <dbReference type="ARBA" id="ARBA00022448"/>
    </source>
</evidence>
<dbReference type="GO" id="GO:0055085">
    <property type="term" value="P:transmembrane transport"/>
    <property type="evidence" value="ECO:0007669"/>
    <property type="project" value="InterPro"/>
</dbReference>
<evidence type="ECO:0000256" key="2">
    <source>
        <dbReference type="ARBA" id="ARBA00009023"/>
    </source>
</evidence>
<dbReference type="Gene3D" id="3.40.190.170">
    <property type="entry name" value="Bacterial extracellular solute-binding protein, family 7"/>
    <property type="match status" value="1"/>
</dbReference>
<accession>A0A9Q3WRS5</accession>
<evidence type="ECO:0000313" key="7">
    <source>
        <dbReference type="Proteomes" id="UP000813672"/>
    </source>
</evidence>
<dbReference type="NCBIfam" id="NF037995">
    <property type="entry name" value="TRAP_S1"/>
    <property type="match status" value="1"/>
</dbReference>
<evidence type="ECO:0000313" key="6">
    <source>
        <dbReference type="EMBL" id="MCE8539992.1"/>
    </source>
</evidence>
<comment type="similarity">
    <text evidence="2">Belongs to the bacterial solute-binding protein 7 family.</text>
</comment>
<protein>
    <submittedName>
        <fullName evidence="6">TRAP transporter substrate-binding protein</fullName>
    </submittedName>
</protein>
<reference evidence="6" key="1">
    <citation type="journal article" date="2021" name="Environ. Microbiol.">
        <title>Cryptic niche differentiation of novel sediment ecotypes of Rugeria pomeroyi correlates with nitrate respiration.</title>
        <authorList>
            <person name="Lin X."/>
            <person name="McNichol J."/>
            <person name="Chu X."/>
            <person name="Qian Y."/>
            <person name="Luo H."/>
        </authorList>
    </citation>
    <scope>NUCLEOTIDE SEQUENCE</scope>
    <source>
        <strain evidence="6">SZCCDBB064</strain>
    </source>
</reference>
<name>A0A9Q3WRS5_9RHOB</name>
<dbReference type="Pfam" id="PF03480">
    <property type="entry name" value="DctP"/>
    <property type="match status" value="1"/>
</dbReference>
<comment type="subcellular location">
    <subcellularLocation>
        <location evidence="1">Periplasm</location>
    </subcellularLocation>
</comment>
<dbReference type="GO" id="GO:0042597">
    <property type="term" value="C:periplasmic space"/>
    <property type="evidence" value="ECO:0007669"/>
    <property type="project" value="UniProtKB-SubCell"/>
</dbReference>
<dbReference type="AlphaFoldDB" id="A0A9Q3WRS5"/>
<keyword evidence="5" id="KW-0574">Periplasm</keyword>
<dbReference type="PANTHER" id="PTHR33376">
    <property type="match status" value="1"/>
</dbReference>
<evidence type="ECO:0000256" key="1">
    <source>
        <dbReference type="ARBA" id="ARBA00004418"/>
    </source>
</evidence>
<dbReference type="InterPro" id="IPR038404">
    <property type="entry name" value="TRAP_DctP_sf"/>
</dbReference>
<sequence length="309" mass="33085">MAIAGPVSAEIKIALDSAKDLENSGSYVWANVFSEYLNANGMEAVEYERGALGGEAEKMDQVQQGLLEVSLSDTKGVGALDGHIIPTTLPYFFPDWESLDRGLANGMMDKINAGTVPQGVRVIGMAALGSAAGIFNTKHPVEKAADLADLRMRALDENQIGVYKLWGTNGTIVAWDEVPNALQTGIADGYLNPPMVPIMFGHTGFIKYFTNAKVGLGSRTIIVSEDWYQGLSAEQQAIVMDAAKAATEANRAWLATRSAEMDKLREAGIEVTELTPEAWAEFKALSAPLHNMVPLPEGALAAWQAAIGE</sequence>
<organism evidence="6 7">
    <name type="scientific">Ruegeria pomeroyi</name>
    <dbReference type="NCBI Taxonomy" id="89184"/>
    <lineage>
        <taxon>Bacteria</taxon>
        <taxon>Pseudomonadati</taxon>
        <taxon>Pseudomonadota</taxon>
        <taxon>Alphaproteobacteria</taxon>
        <taxon>Rhodobacterales</taxon>
        <taxon>Roseobacteraceae</taxon>
        <taxon>Ruegeria</taxon>
    </lineage>
</organism>
<comment type="caution">
    <text evidence="6">The sequence shown here is derived from an EMBL/GenBank/DDBJ whole genome shotgun (WGS) entry which is preliminary data.</text>
</comment>
<dbReference type="Proteomes" id="UP000813672">
    <property type="component" value="Unassembled WGS sequence"/>
</dbReference>
<keyword evidence="3" id="KW-0813">Transport</keyword>
<evidence type="ECO:0000256" key="4">
    <source>
        <dbReference type="ARBA" id="ARBA00022729"/>
    </source>
</evidence>
<dbReference type="InterPro" id="IPR018389">
    <property type="entry name" value="DctP_fam"/>
</dbReference>
<evidence type="ECO:0000256" key="5">
    <source>
        <dbReference type="ARBA" id="ARBA00022764"/>
    </source>
</evidence>
<dbReference type="CDD" id="cd13603">
    <property type="entry name" value="PBP2_TRAP_Siap_TeaA_like"/>
    <property type="match status" value="1"/>
</dbReference>